<dbReference type="STRING" id="1120918.SAMN05216249_10773"/>
<dbReference type="Pfam" id="PF12389">
    <property type="entry name" value="Peptidase_M73"/>
    <property type="match status" value="1"/>
</dbReference>
<evidence type="ECO:0000256" key="1">
    <source>
        <dbReference type="SAM" id="SignalP"/>
    </source>
</evidence>
<dbReference type="AlphaFoldDB" id="A0A1I0XRJ7"/>
<evidence type="ECO:0000313" key="2">
    <source>
        <dbReference type="EMBL" id="SFB03066.1"/>
    </source>
</evidence>
<protein>
    <submittedName>
        <fullName evidence="2">SipW-cognate class signal peptide</fullName>
    </submittedName>
</protein>
<dbReference type="InterPro" id="IPR022121">
    <property type="entry name" value="Peptidase_M73_camelysin"/>
</dbReference>
<accession>A0A1I0XRJ7</accession>
<proteinExistence type="predicted"/>
<evidence type="ECO:0000313" key="3">
    <source>
        <dbReference type="Proteomes" id="UP000198838"/>
    </source>
</evidence>
<gene>
    <name evidence="2" type="ORF">SAMN05216249_10773</name>
</gene>
<dbReference type="Proteomes" id="UP000198838">
    <property type="component" value="Unassembled WGS sequence"/>
</dbReference>
<dbReference type="RefSeq" id="WP_177205594.1">
    <property type="nucleotide sequence ID" value="NZ_FOJY01000007.1"/>
</dbReference>
<keyword evidence="1" id="KW-0732">Signal</keyword>
<organism evidence="2 3">
    <name type="scientific">Acetitomaculum ruminis DSM 5522</name>
    <dbReference type="NCBI Taxonomy" id="1120918"/>
    <lineage>
        <taxon>Bacteria</taxon>
        <taxon>Bacillati</taxon>
        <taxon>Bacillota</taxon>
        <taxon>Clostridia</taxon>
        <taxon>Lachnospirales</taxon>
        <taxon>Lachnospiraceae</taxon>
        <taxon>Acetitomaculum</taxon>
    </lineage>
</organism>
<feature type="chain" id="PRO_5011594621" evidence="1">
    <location>
        <begin position="27"/>
        <end position="222"/>
    </location>
</feature>
<keyword evidence="3" id="KW-1185">Reference proteome</keyword>
<sequence length="222" mass="23542">MKKSKVLSVIAALSVVAVLGIGTTMAYFTDTEDAANSASTSRVDISLTDEGTNTAKIVPGDTIKFNPVVAVAQESADAAVRVKVELKVTKEVATSQTNIAQCVADLEKMVKGEFGNNNAYAAWLTTDWTIADVTTDTSAGTVKFVAYYGTKATPAQFKANTSSKVFTDTQTIPTELGNIWADCKVAAAYTAEAIQYEHMPADVWDAVDAGTIAIESYEYVAP</sequence>
<reference evidence="2 3" key="1">
    <citation type="submission" date="2016-10" db="EMBL/GenBank/DDBJ databases">
        <authorList>
            <person name="de Groot N.N."/>
        </authorList>
    </citation>
    <scope>NUCLEOTIDE SEQUENCE [LARGE SCALE GENOMIC DNA]</scope>
    <source>
        <strain evidence="2 3">DSM 5522</strain>
    </source>
</reference>
<name>A0A1I0XRJ7_9FIRM</name>
<dbReference type="InterPro" id="IPR023833">
    <property type="entry name" value="Signal_pept_SipW-depend-type"/>
</dbReference>
<dbReference type="NCBIfam" id="TIGR04088">
    <property type="entry name" value="cognate_SipW"/>
    <property type="match status" value="1"/>
</dbReference>
<dbReference type="EMBL" id="FOJY01000007">
    <property type="protein sequence ID" value="SFB03066.1"/>
    <property type="molecule type" value="Genomic_DNA"/>
</dbReference>
<feature type="signal peptide" evidence="1">
    <location>
        <begin position="1"/>
        <end position="26"/>
    </location>
</feature>